<sequence>MMTLDQQDERVREAVIKLIDDDGLFNYTQFLDSYKDQDDIYSNTLKLFAYGTFKDFSDNKSIYLDLSDKQLSKLKQLSMTSYSSDRVVEYARLRLELDLESNESVEELFISAVNNNLIQGKLNQLSNTLTVHSNIKRDIHSIDIHSLKNFLDQYSANIKQLLGSFNDIEVSNANHINHINHVNTQHQQLFSKAIQYHKSHSSTKPQQPSSRKRNRAHP</sequence>
<dbReference type="PANTHER" id="PTHR15350">
    <property type="entry name" value="COP9 SIGNALOSOME COMPLEX SUBUNIT 7/DENDRITIC CELL PROTEIN GA17"/>
    <property type="match status" value="1"/>
</dbReference>
<proteinExistence type="inferred from homology"/>
<feature type="domain" description="PCI" evidence="4">
    <location>
        <begin position="1"/>
        <end position="136"/>
    </location>
</feature>
<dbReference type="PROSITE" id="PS50250">
    <property type="entry name" value="PCI"/>
    <property type="match status" value="1"/>
</dbReference>
<dbReference type="Proteomes" id="UP000306954">
    <property type="component" value="Unassembled WGS sequence"/>
</dbReference>
<protein>
    <recommendedName>
        <fullName evidence="4">PCI domain-containing protein</fullName>
    </recommendedName>
</protein>
<dbReference type="PANTHER" id="PTHR15350:SF5">
    <property type="entry name" value="COP9 SIGNALOSOME COMPLEX SUBUNIT 7"/>
    <property type="match status" value="1"/>
</dbReference>
<reference evidence="5 6" key="1">
    <citation type="submission" date="2019-03" db="EMBL/GenBank/DDBJ databases">
        <title>Sequencing 23 genomes of Wallemia ichthyophaga.</title>
        <authorList>
            <person name="Gostincar C."/>
        </authorList>
    </citation>
    <scope>NUCLEOTIDE SEQUENCE [LARGE SCALE GENOMIC DNA]</scope>
    <source>
        <strain evidence="5 6">EXF-8621</strain>
    </source>
</reference>
<organism evidence="5 6">
    <name type="scientific">Wallemia ichthyophaga</name>
    <dbReference type="NCBI Taxonomy" id="245174"/>
    <lineage>
        <taxon>Eukaryota</taxon>
        <taxon>Fungi</taxon>
        <taxon>Dikarya</taxon>
        <taxon>Basidiomycota</taxon>
        <taxon>Wallemiomycotina</taxon>
        <taxon>Wallemiomycetes</taxon>
        <taxon>Wallemiales</taxon>
        <taxon>Wallemiaceae</taxon>
        <taxon>Wallemia</taxon>
    </lineage>
</organism>
<evidence type="ECO:0000313" key="5">
    <source>
        <dbReference type="EMBL" id="TIB16640.1"/>
    </source>
</evidence>
<keyword evidence="2" id="KW-0736">Signalosome</keyword>
<dbReference type="GO" id="GO:0008180">
    <property type="term" value="C:COP9 signalosome"/>
    <property type="evidence" value="ECO:0007669"/>
    <property type="project" value="UniProtKB-KW"/>
</dbReference>
<accession>A0A4T0EZW8</accession>
<gene>
    <name evidence="5" type="ORF">E3P90_00352</name>
</gene>
<dbReference type="EMBL" id="SPOF01000003">
    <property type="protein sequence ID" value="TIB16640.1"/>
    <property type="molecule type" value="Genomic_DNA"/>
</dbReference>
<comment type="caution">
    <text evidence="5">The sequence shown here is derived from an EMBL/GenBank/DDBJ whole genome shotgun (WGS) entry which is preliminary data.</text>
</comment>
<evidence type="ECO:0000256" key="1">
    <source>
        <dbReference type="ARBA" id="ARBA00008482"/>
    </source>
</evidence>
<dbReference type="InterPro" id="IPR000717">
    <property type="entry name" value="PCI_dom"/>
</dbReference>
<dbReference type="InterPro" id="IPR045237">
    <property type="entry name" value="COPS7/eIF3m"/>
</dbReference>
<dbReference type="AlphaFoldDB" id="A0A4T0EZW8"/>
<evidence type="ECO:0000256" key="2">
    <source>
        <dbReference type="ARBA" id="ARBA00022790"/>
    </source>
</evidence>
<feature type="region of interest" description="Disordered" evidence="3">
    <location>
        <begin position="195"/>
        <end position="218"/>
    </location>
</feature>
<comment type="similarity">
    <text evidence="1">Belongs to the CSN7/EIF3M family. CSN7 subfamily.</text>
</comment>
<name>A0A4T0EZW8_WALIC</name>
<evidence type="ECO:0000256" key="3">
    <source>
        <dbReference type="SAM" id="MobiDB-lite"/>
    </source>
</evidence>
<evidence type="ECO:0000313" key="6">
    <source>
        <dbReference type="Proteomes" id="UP000306954"/>
    </source>
</evidence>
<evidence type="ECO:0000259" key="4">
    <source>
        <dbReference type="PROSITE" id="PS50250"/>
    </source>
</evidence>